<sequence>MQIVIVLLPLPTQALCTPSKWFALRPPLSVLSSSAPTTQLPPFCVAQAPKTSTPPRLGCDWAADLLSTQQAAGVKKVQTGPRRMLRAHRTSKSKKDPLRLEANSPVAVFSEWFLCTL</sequence>
<dbReference type="EMBL" id="BPLR01014130">
    <property type="protein sequence ID" value="GIY66546.1"/>
    <property type="molecule type" value="Genomic_DNA"/>
</dbReference>
<keyword evidence="2" id="KW-0732">Signal</keyword>
<evidence type="ECO:0000256" key="2">
    <source>
        <dbReference type="SAM" id="SignalP"/>
    </source>
</evidence>
<evidence type="ECO:0008006" key="5">
    <source>
        <dbReference type="Google" id="ProtNLM"/>
    </source>
</evidence>
<accession>A0AAV4V874</accession>
<proteinExistence type="predicted"/>
<comment type="caution">
    <text evidence="3">The sequence shown here is derived from an EMBL/GenBank/DDBJ whole genome shotgun (WGS) entry which is preliminary data.</text>
</comment>
<feature type="region of interest" description="Disordered" evidence="1">
    <location>
        <begin position="77"/>
        <end position="98"/>
    </location>
</feature>
<dbReference type="AlphaFoldDB" id="A0AAV4V874"/>
<keyword evidence="4" id="KW-1185">Reference proteome</keyword>
<evidence type="ECO:0000313" key="4">
    <source>
        <dbReference type="Proteomes" id="UP001054945"/>
    </source>
</evidence>
<gene>
    <name evidence="3" type="ORF">CEXT_285161</name>
</gene>
<feature type="chain" id="PRO_5043371775" description="Secreted protein" evidence="2">
    <location>
        <begin position="17"/>
        <end position="117"/>
    </location>
</feature>
<feature type="signal peptide" evidence="2">
    <location>
        <begin position="1"/>
        <end position="16"/>
    </location>
</feature>
<organism evidence="3 4">
    <name type="scientific">Caerostris extrusa</name>
    <name type="common">Bark spider</name>
    <name type="synonym">Caerostris bankana</name>
    <dbReference type="NCBI Taxonomy" id="172846"/>
    <lineage>
        <taxon>Eukaryota</taxon>
        <taxon>Metazoa</taxon>
        <taxon>Ecdysozoa</taxon>
        <taxon>Arthropoda</taxon>
        <taxon>Chelicerata</taxon>
        <taxon>Arachnida</taxon>
        <taxon>Araneae</taxon>
        <taxon>Araneomorphae</taxon>
        <taxon>Entelegynae</taxon>
        <taxon>Araneoidea</taxon>
        <taxon>Araneidae</taxon>
        <taxon>Caerostris</taxon>
    </lineage>
</organism>
<evidence type="ECO:0000313" key="3">
    <source>
        <dbReference type="EMBL" id="GIY66546.1"/>
    </source>
</evidence>
<name>A0AAV4V874_CAEEX</name>
<evidence type="ECO:0000256" key="1">
    <source>
        <dbReference type="SAM" id="MobiDB-lite"/>
    </source>
</evidence>
<feature type="compositionally biased region" description="Basic residues" evidence="1">
    <location>
        <begin position="83"/>
        <end position="92"/>
    </location>
</feature>
<dbReference type="Proteomes" id="UP001054945">
    <property type="component" value="Unassembled WGS sequence"/>
</dbReference>
<reference evidence="3 4" key="1">
    <citation type="submission" date="2021-06" db="EMBL/GenBank/DDBJ databases">
        <title>Caerostris extrusa draft genome.</title>
        <authorList>
            <person name="Kono N."/>
            <person name="Arakawa K."/>
        </authorList>
    </citation>
    <scope>NUCLEOTIDE SEQUENCE [LARGE SCALE GENOMIC DNA]</scope>
</reference>
<protein>
    <recommendedName>
        <fullName evidence="5">Secreted protein</fullName>
    </recommendedName>
</protein>